<dbReference type="PANTHER" id="PTHR12526:SF572">
    <property type="entry name" value="BLL5144 PROTEIN"/>
    <property type="match status" value="1"/>
</dbReference>
<dbReference type="EMBL" id="QTJU01000001">
    <property type="protein sequence ID" value="RFM29565.1"/>
    <property type="molecule type" value="Genomic_DNA"/>
</dbReference>
<dbReference type="RefSeq" id="WP_116845323.1">
    <property type="nucleotide sequence ID" value="NZ_QTJU01000001.1"/>
</dbReference>
<dbReference type="Gene3D" id="3.40.50.2000">
    <property type="entry name" value="Glycogen Phosphorylase B"/>
    <property type="match status" value="2"/>
</dbReference>
<evidence type="ECO:0000313" key="3">
    <source>
        <dbReference type="Proteomes" id="UP000261284"/>
    </source>
</evidence>
<keyword evidence="2" id="KW-0808">Transferase</keyword>
<dbReference type="Proteomes" id="UP000261284">
    <property type="component" value="Unassembled WGS sequence"/>
</dbReference>
<sequence length="398" mass="44493">MDDKFKILLISTFPPRKCGIASFAGDLLNALQPELAKEAEVLVYALDKTAHAGLYEWPVVRLIDSSSLQACMEAAELINRDNSIRLLCFEHEFGLYGGDMGDYLLGFLALIEKPFVIRFHTVLPAPELKRLKIVQDIALLAEKVIVMTKHSALLLNDVYQVALHKIAIIPHGTHLIDTADASELKEKYHLSANLILTTFGLLSPNKGIETGIQAMTEIVRQFPNARYLVLGNTHPNLLASEGEAYRKQLQRSIQAAGLTKHVQLINEYLPTRELMEYLVLTDIYLFTSKDPNQAVSGTFLYAMSAGCAIISNSFVLAREMLNKETGIIIELGNTSEMVKNAVYLLSNDAVRKEMGNQAFLKTRNTIWKTVARKHVKLFSSILREDIGIFKQLPDNATY</sequence>
<dbReference type="InterPro" id="IPR001296">
    <property type="entry name" value="Glyco_trans_1"/>
</dbReference>
<dbReference type="Pfam" id="PF00534">
    <property type="entry name" value="Glycos_transf_1"/>
    <property type="match status" value="1"/>
</dbReference>
<evidence type="ECO:0000313" key="2">
    <source>
        <dbReference type="EMBL" id="RFM29565.1"/>
    </source>
</evidence>
<dbReference type="GO" id="GO:0016757">
    <property type="term" value="F:glycosyltransferase activity"/>
    <property type="evidence" value="ECO:0007669"/>
    <property type="project" value="InterPro"/>
</dbReference>
<protein>
    <submittedName>
        <fullName evidence="2">Glycosyltransferase</fullName>
    </submittedName>
</protein>
<dbReference type="SUPFAM" id="SSF53756">
    <property type="entry name" value="UDP-Glycosyltransferase/glycogen phosphorylase"/>
    <property type="match status" value="1"/>
</dbReference>
<gene>
    <name evidence="2" type="ORF">DXN05_00845</name>
</gene>
<dbReference type="PANTHER" id="PTHR12526">
    <property type="entry name" value="GLYCOSYLTRANSFERASE"/>
    <property type="match status" value="1"/>
</dbReference>
<dbReference type="OrthoDB" id="9765330at2"/>
<evidence type="ECO:0000259" key="1">
    <source>
        <dbReference type="Pfam" id="PF00534"/>
    </source>
</evidence>
<comment type="caution">
    <text evidence="2">The sequence shown here is derived from an EMBL/GenBank/DDBJ whole genome shotgun (WGS) entry which is preliminary data.</text>
</comment>
<name>A0A3E1NNQ3_9BACT</name>
<proteinExistence type="predicted"/>
<dbReference type="AlphaFoldDB" id="A0A3E1NNQ3"/>
<keyword evidence="3" id="KW-1185">Reference proteome</keyword>
<reference evidence="2 3" key="1">
    <citation type="submission" date="2018-08" db="EMBL/GenBank/DDBJ databases">
        <title>Chitinophagaceae sp. K23C18032701, a novel bacterium isolated from forest soil.</title>
        <authorList>
            <person name="Wang C."/>
        </authorList>
    </citation>
    <scope>NUCLEOTIDE SEQUENCE [LARGE SCALE GENOMIC DNA]</scope>
    <source>
        <strain evidence="2 3">K23C18032701</strain>
    </source>
</reference>
<feature type="domain" description="Glycosyl transferase family 1" evidence="1">
    <location>
        <begin position="193"/>
        <end position="358"/>
    </location>
</feature>
<organism evidence="2 3">
    <name type="scientific">Deminuibacter soli</name>
    <dbReference type="NCBI Taxonomy" id="2291815"/>
    <lineage>
        <taxon>Bacteria</taxon>
        <taxon>Pseudomonadati</taxon>
        <taxon>Bacteroidota</taxon>
        <taxon>Chitinophagia</taxon>
        <taxon>Chitinophagales</taxon>
        <taxon>Chitinophagaceae</taxon>
        <taxon>Deminuibacter</taxon>
    </lineage>
</organism>
<accession>A0A3E1NNQ3</accession>